<name>A0AAE0X607_9PEZI</name>
<reference evidence="2" key="1">
    <citation type="journal article" date="2023" name="Mol. Phylogenet. Evol.">
        <title>Genome-scale phylogeny and comparative genomics of the fungal order Sordariales.</title>
        <authorList>
            <person name="Hensen N."/>
            <person name="Bonometti L."/>
            <person name="Westerberg I."/>
            <person name="Brannstrom I.O."/>
            <person name="Guillou S."/>
            <person name="Cros-Aarteil S."/>
            <person name="Calhoun S."/>
            <person name="Haridas S."/>
            <person name="Kuo A."/>
            <person name="Mondo S."/>
            <person name="Pangilinan J."/>
            <person name="Riley R."/>
            <person name="LaButti K."/>
            <person name="Andreopoulos B."/>
            <person name="Lipzen A."/>
            <person name="Chen C."/>
            <person name="Yan M."/>
            <person name="Daum C."/>
            <person name="Ng V."/>
            <person name="Clum A."/>
            <person name="Steindorff A."/>
            <person name="Ohm R.A."/>
            <person name="Martin F."/>
            <person name="Silar P."/>
            <person name="Natvig D.O."/>
            <person name="Lalanne C."/>
            <person name="Gautier V."/>
            <person name="Ament-Velasquez S.L."/>
            <person name="Kruys A."/>
            <person name="Hutchinson M.I."/>
            <person name="Powell A.J."/>
            <person name="Barry K."/>
            <person name="Miller A.N."/>
            <person name="Grigoriev I.V."/>
            <person name="Debuchy R."/>
            <person name="Gladieux P."/>
            <person name="Hiltunen Thoren M."/>
            <person name="Johannesson H."/>
        </authorList>
    </citation>
    <scope>NUCLEOTIDE SEQUENCE</scope>
    <source>
        <strain evidence="2">CBS 314.62</strain>
    </source>
</reference>
<evidence type="ECO:0000313" key="3">
    <source>
        <dbReference type="Proteomes" id="UP001270362"/>
    </source>
</evidence>
<dbReference type="AlphaFoldDB" id="A0AAE0X607"/>
<dbReference type="EMBL" id="JAULSO010000003">
    <property type="protein sequence ID" value="KAK3685485.1"/>
    <property type="molecule type" value="Genomic_DNA"/>
</dbReference>
<organism evidence="2 3">
    <name type="scientific">Podospora appendiculata</name>
    <dbReference type="NCBI Taxonomy" id="314037"/>
    <lineage>
        <taxon>Eukaryota</taxon>
        <taxon>Fungi</taxon>
        <taxon>Dikarya</taxon>
        <taxon>Ascomycota</taxon>
        <taxon>Pezizomycotina</taxon>
        <taxon>Sordariomycetes</taxon>
        <taxon>Sordariomycetidae</taxon>
        <taxon>Sordariales</taxon>
        <taxon>Podosporaceae</taxon>
        <taxon>Podospora</taxon>
    </lineage>
</organism>
<accession>A0AAE0X607</accession>
<evidence type="ECO:0000313" key="2">
    <source>
        <dbReference type="EMBL" id="KAK3685485.1"/>
    </source>
</evidence>
<dbReference type="Proteomes" id="UP001270362">
    <property type="component" value="Unassembled WGS sequence"/>
</dbReference>
<feature type="region of interest" description="Disordered" evidence="1">
    <location>
        <begin position="161"/>
        <end position="259"/>
    </location>
</feature>
<keyword evidence="3" id="KW-1185">Reference proteome</keyword>
<reference evidence="2" key="2">
    <citation type="submission" date="2023-06" db="EMBL/GenBank/DDBJ databases">
        <authorList>
            <consortium name="Lawrence Berkeley National Laboratory"/>
            <person name="Haridas S."/>
            <person name="Hensen N."/>
            <person name="Bonometti L."/>
            <person name="Westerberg I."/>
            <person name="Brannstrom I.O."/>
            <person name="Guillou S."/>
            <person name="Cros-Aarteil S."/>
            <person name="Calhoun S."/>
            <person name="Kuo A."/>
            <person name="Mondo S."/>
            <person name="Pangilinan J."/>
            <person name="Riley R."/>
            <person name="Labutti K."/>
            <person name="Andreopoulos B."/>
            <person name="Lipzen A."/>
            <person name="Chen C."/>
            <person name="Yanf M."/>
            <person name="Daum C."/>
            <person name="Ng V."/>
            <person name="Clum A."/>
            <person name="Steindorff A."/>
            <person name="Ohm R."/>
            <person name="Martin F."/>
            <person name="Silar P."/>
            <person name="Natvig D."/>
            <person name="Lalanne C."/>
            <person name="Gautier V."/>
            <person name="Ament-Velasquez S.L."/>
            <person name="Kruys A."/>
            <person name="Hutchinson M.I."/>
            <person name="Powell A.J."/>
            <person name="Barry K."/>
            <person name="Miller A.N."/>
            <person name="Grigoriev I.V."/>
            <person name="Debuchy R."/>
            <person name="Gladieux P."/>
            <person name="Thoren M.H."/>
            <person name="Johannesson H."/>
        </authorList>
    </citation>
    <scope>NUCLEOTIDE SEQUENCE</scope>
    <source>
        <strain evidence="2">CBS 314.62</strain>
    </source>
</reference>
<proteinExistence type="predicted"/>
<comment type="caution">
    <text evidence="2">The sequence shown here is derived from an EMBL/GenBank/DDBJ whole genome shotgun (WGS) entry which is preliminary data.</text>
</comment>
<feature type="compositionally biased region" description="Low complexity" evidence="1">
    <location>
        <begin position="239"/>
        <end position="249"/>
    </location>
</feature>
<protein>
    <submittedName>
        <fullName evidence="2">Uncharacterized protein</fullName>
    </submittedName>
</protein>
<evidence type="ECO:0000256" key="1">
    <source>
        <dbReference type="SAM" id="MobiDB-lite"/>
    </source>
</evidence>
<sequence length="378" mass="40824">MGTVDKELPTLDQTKTGCATNLSSTMARGSLSGRVRGLGGCDLLIESCCYLTTTSTRTPEHQSQSPEPQLPCHVPDETLKSVHRAHPAHFRGAGPSASARLVHVSVGRRRSWGFDVISFAMVCISGWTFFATCLVSPAGGECGDARGALITLPFPAPVPPRAHDQDYALDHPGNQAKTPSVGGPSQRLMARLGTSDNPPETGKRPRHRPSAANSSRPDSIITDHSPFLPLPATKPDLLSSKPSSQTSSPPCLPPPRLHARRSPRPALFFPFELISGSNSPFPASVTGDLGFLIRQQPGTLHIIRHRPLNHSSNRAIALRISDFPETSIAVSILLFSPRLQPPTGRFTAIITPPFLPLRPLIRQRLRHSRIRTSTASCH</sequence>
<gene>
    <name evidence="2" type="ORF">B0T22DRAFT_219478</name>
</gene>